<dbReference type="SUPFAM" id="SSF51182">
    <property type="entry name" value="RmlC-like cupins"/>
    <property type="match status" value="1"/>
</dbReference>
<dbReference type="GO" id="GO:0047869">
    <property type="term" value="F:dimethylpropiothetin dethiomethylase activity"/>
    <property type="evidence" value="ECO:0007669"/>
    <property type="project" value="InterPro"/>
</dbReference>
<reference evidence="1" key="1">
    <citation type="journal article" date="2014" name="Int. J. Syst. Evol. Microbiol.">
        <title>Complete genome sequence of Corynebacterium casei LMG S-19264T (=DSM 44701T), isolated from a smear-ripened cheese.</title>
        <authorList>
            <consortium name="US DOE Joint Genome Institute (JGI-PGF)"/>
            <person name="Walter F."/>
            <person name="Albersmeier A."/>
            <person name="Kalinowski J."/>
            <person name="Ruckert C."/>
        </authorList>
    </citation>
    <scope>NUCLEOTIDE SEQUENCE</scope>
    <source>
        <strain evidence="1">CGMCC 1.15725</strain>
    </source>
</reference>
<evidence type="ECO:0000313" key="2">
    <source>
        <dbReference type="Proteomes" id="UP000646365"/>
    </source>
</evidence>
<gene>
    <name evidence="1" type="ORF">GCM10011611_57790</name>
</gene>
<dbReference type="Pfam" id="PF16867">
    <property type="entry name" value="DMSP_lyase"/>
    <property type="match status" value="1"/>
</dbReference>
<dbReference type="Proteomes" id="UP000646365">
    <property type="component" value="Unassembled WGS sequence"/>
</dbReference>
<protein>
    <submittedName>
        <fullName evidence="1">Uncharacterized protein</fullName>
    </submittedName>
</protein>
<dbReference type="EMBL" id="BMJQ01000020">
    <property type="protein sequence ID" value="GGF43840.1"/>
    <property type="molecule type" value="Genomic_DNA"/>
</dbReference>
<accession>A0A8J2Z090</accession>
<dbReference type="Gene3D" id="2.60.120.10">
    <property type="entry name" value="Jelly Rolls"/>
    <property type="match status" value="1"/>
</dbReference>
<dbReference type="InterPro" id="IPR031723">
    <property type="entry name" value="DMSP_lyase"/>
</dbReference>
<reference evidence="1" key="2">
    <citation type="submission" date="2020-09" db="EMBL/GenBank/DDBJ databases">
        <authorList>
            <person name="Sun Q."/>
            <person name="Zhou Y."/>
        </authorList>
    </citation>
    <scope>NUCLEOTIDE SEQUENCE</scope>
    <source>
        <strain evidence="1">CGMCC 1.15725</strain>
    </source>
</reference>
<dbReference type="InterPro" id="IPR014710">
    <property type="entry name" value="RmlC-like_jellyroll"/>
</dbReference>
<proteinExistence type="predicted"/>
<sequence>MILGPGGLEDRRDAWLGVTLMAPCVRYPDHDHAPEETYLVLSEGEFRHGDSSWFAPGIGGSFFNPPGIRHAMRSGDRPLFAFWALWAGSPA</sequence>
<evidence type="ECO:0000313" key="1">
    <source>
        <dbReference type="EMBL" id="GGF43840.1"/>
    </source>
</evidence>
<dbReference type="AlphaFoldDB" id="A0A8J2Z090"/>
<dbReference type="InterPro" id="IPR011051">
    <property type="entry name" value="RmlC_Cupin_sf"/>
</dbReference>
<keyword evidence="2" id="KW-1185">Reference proteome</keyword>
<comment type="caution">
    <text evidence="1">The sequence shown here is derived from an EMBL/GenBank/DDBJ whole genome shotgun (WGS) entry which is preliminary data.</text>
</comment>
<name>A0A8J2Z090_9PROT</name>
<organism evidence="1 2">
    <name type="scientific">Aliidongia dinghuensis</name>
    <dbReference type="NCBI Taxonomy" id="1867774"/>
    <lineage>
        <taxon>Bacteria</taxon>
        <taxon>Pseudomonadati</taxon>
        <taxon>Pseudomonadota</taxon>
        <taxon>Alphaproteobacteria</taxon>
        <taxon>Rhodospirillales</taxon>
        <taxon>Dongiaceae</taxon>
        <taxon>Aliidongia</taxon>
    </lineage>
</organism>